<protein>
    <recommendedName>
        <fullName evidence="4">Hydrogenase maturation factor HypA</fullName>
    </recommendedName>
</protein>
<evidence type="ECO:0000313" key="5">
    <source>
        <dbReference type="EMBL" id="HJD41645.1"/>
    </source>
</evidence>
<dbReference type="PANTHER" id="PTHR34535">
    <property type="entry name" value="HYDROGENASE MATURATION FACTOR HYPA"/>
    <property type="match status" value="1"/>
</dbReference>
<dbReference type="GO" id="GO:0008270">
    <property type="term" value="F:zinc ion binding"/>
    <property type="evidence" value="ECO:0007669"/>
    <property type="project" value="UniProtKB-UniRule"/>
</dbReference>
<accession>A0A9D2RB69</accession>
<comment type="caution">
    <text evidence="5">The sequence shown here is derived from an EMBL/GenBank/DDBJ whole genome shotgun (WGS) entry which is preliminary data.</text>
</comment>
<dbReference type="Proteomes" id="UP000823909">
    <property type="component" value="Unassembled WGS sequence"/>
</dbReference>
<proteinExistence type="inferred from homology"/>
<dbReference type="Pfam" id="PF01155">
    <property type="entry name" value="HypA"/>
    <property type="match status" value="1"/>
</dbReference>
<reference evidence="5" key="2">
    <citation type="submission" date="2021-04" db="EMBL/GenBank/DDBJ databases">
        <authorList>
            <person name="Gilroy R."/>
        </authorList>
    </citation>
    <scope>NUCLEOTIDE SEQUENCE</scope>
    <source>
        <strain evidence="5">ChiBcec15-3976</strain>
    </source>
</reference>
<dbReference type="GO" id="GO:0016151">
    <property type="term" value="F:nickel cation binding"/>
    <property type="evidence" value="ECO:0007669"/>
    <property type="project" value="UniProtKB-UniRule"/>
</dbReference>
<dbReference type="PANTHER" id="PTHR34535:SF3">
    <property type="entry name" value="HYDROGENASE MATURATION FACTOR HYPA"/>
    <property type="match status" value="1"/>
</dbReference>
<keyword evidence="3 4" id="KW-0862">Zinc</keyword>
<dbReference type="InterPro" id="IPR000688">
    <property type="entry name" value="HypA/HybF"/>
</dbReference>
<dbReference type="PIRSF" id="PIRSF004761">
    <property type="entry name" value="Hydrgn_mat_HypA"/>
    <property type="match status" value="1"/>
</dbReference>
<feature type="binding site" evidence="4">
    <location>
        <position position="93"/>
    </location>
    <ligand>
        <name>Zn(2+)</name>
        <dbReference type="ChEBI" id="CHEBI:29105"/>
    </ligand>
</feature>
<comment type="function">
    <text evidence="4">Involved in the maturation of [NiFe] hydrogenases. Required for nickel insertion into the metal center of the hydrogenase.</text>
</comment>
<dbReference type="HAMAP" id="MF_00213">
    <property type="entry name" value="HypA_HybF"/>
    <property type="match status" value="1"/>
</dbReference>
<evidence type="ECO:0000256" key="3">
    <source>
        <dbReference type="ARBA" id="ARBA00022833"/>
    </source>
</evidence>
<evidence type="ECO:0000256" key="4">
    <source>
        <dbReference type="HAMAP-Rule" id="MF_00213"/>
    </source>
</evidence>
<feature type="binding site" evidence="4">
    <location>
        <position position="77"/>
    </location>
    <ligand>
        <name>Zn(2+)</name>
        <dbReference type="ChEBI" id="CHEBI:29105"/>
    </ligand>
</feature>
<evidence type="ECO:0000256" key="1">
    <source>
        <dbReference type="ARBA" id="ARBA00022596"/>
    </source>
</evidence>
<name>A0A9D2RB69_9FIRM</name>
<keyword evidence="2 4" id="KW-0479">Metal-binding</keyword>
<evidence type="ECO:0000256" key="2">
    <source>
        <dbReference type="ARBA" id="ARBA00022723"/>
    </source>
</evidence>
<comment type="similarity">
    <text evidence="4">Belongs to the HypA/HybF family.</text>
</comment>
<gene>
    <name evidence="4" type="primary">hypA</name>
    <name evidence="5" type="ORF">H9910_01340</name>
</gene>
<feature type="binding site" evidence="4">
    <location>
        <position position="74"/>
    </location>
    <ligand>
        <name>Zn(2+)</name>
        <dbReference type="ChEBI" id="CHEBI:29105"/>
    </ligand>
</feature>
<evidence type="ECO:0000313" key="6">
    <source>
        <dbReference type="Proteomes" id="UP000823909"/>
    </source>
</evidence>
<dbReference type="AlphaFoldDB" id="A0A9D2RB69"/>
<keyword evidence="1 4" id="KW-0533">Nickel</keyword>
<dbReference type="GO" id="GO:0051604">
    <property type="term" value="P:protein maturation"/>
    <property type="evidence" value="ECO:0007669"/>
    <property type="project" value="InterPro"/>
</dbReference>
<sequence>MHELGIIVHITKTLQSVAKENHLNEIGSVTLEVGEVSSIVPDYLTDCWAYYRKKFPLIEKAEMKIEILPAVTYCEACGKTYPTVQYGRQCPHCGSWDTYLAAGDECNIREIEAC</sequence>
<organism evidence="5 6">
    <name type="scientific">Candidatus Mediterraneibacter quadrami</name>
    <dbReference type="NCBI Taxonomy" id="2838684"/>
    <lineage>
        <taxon>Bacteria</taxon>
        <taxon>Bacillati</taxon>
        <taxon>Bacillota</taxon>
        <taxon>Clostridia</taxon>
        <taxon>Lachnospirales</taxon>
        <taxon>Lachnospiraceae</taxon>
        <taxon>Mediterraneibacter</taxon>
    </lineage>
</organism>
<dbReference type="EMBL" id="DWUU01000009">
    <property type="protein sequence ID" value="HJD41645.1"/>
    <property type="molecule type" value="Genomic_DNA"/>
</dbReference>
<feature type="binding site" evidence="4">
    <location>
        <position position="2"/>
    </location>
    <ligand>
        <name>Ni(2+)</name>
        <dbReference type="ChEBI" id="CHEBI:49786"/>
    </ligand>
</feature>
<feature type="binding site" evidence="4">
    <location>
        <position position="90"/>
    </location>
    <ligand>
        <name>Zn(2+)</name>
        <dbReference type="ChEBI" id="CHEBI:29105"/>
    </ligand>
</feature>
<reference evidence="5" key="1">
    <citation type="journal article" date="2021" name="PeerJ">
        <title>Extensive microbial diversity within the chicken gut microbiome revealed by metagenomics and culture.</title>
        <authorList>
            <person name="Gilroy R."/>
            <person name="Ravi A."/>
            <person name="Getino M."/>
            <person name="Pursley I."/>
            <person name="Horton D.L."/>
            <person name="Alikhan N.F."/>
            <person name="Baker D."/>
            <person name="Gharbi K."/>
            <person name="Hall N."/>
            <person name="Watson M."/>
            <person name="Adriaenssens E.M."/>
            <person name="Foster-Nyarko E."/>
            <person name="Jarju S."/>
            <person name="Secka A."/>
            <person name="Antonio M."/>
            <person name="Oren A."/>
            <person name="Chaudhuri R.R."/>
            <person name="La Ragione R."/>
            <person name="Hildebrand F."/>
            <person name="Pallen M.J."/>
        </authorList>
    </citation>
    <scope>NUCLEOTIDE SEQUENCE</scope>
    <source>
        <strain evidence="5">ChiBcec15-3976</strain>
    </source>
</reference>
<dbReference type="Gene3D" id="3.30.2320.80">
    <property type="match status" value="1"/>
</dbReference>